<reference evidence="3" key="1">
    <citation type="journal article" date="2023" name="Insect Mol. Biol.">
        <title>Genome sequencing provides insights into the evolution of gene families encoding plant cell wall-degrading enzymes in longhorned beetles.</title>
        <authorList>
            <person name="Shin N.R."/>
            <person name="Okamura Y."/>
            <person name="Kirsch R."/>
            <person name="Pauchet Y."/>
        </authorList>
    </citation>
    <scope>NUCLEOTIDE SEQUENCE</scope>
    <source>
        <strain evidence="3">RBIC_L_NR</strain>
    </source>
</reference>
<dbReference type="Pfam" id="PF13843">
    <property type="entry name" value="DDE_Tnp_1_7"/>
    <property type="match status" value="1"/>
</dbReference>
<name>A0AAV8ZL25_9CUCU</name>
<dbReference type="PANTHER" id="PTHR46599:SF3">
    <property type="entry name" value="PIGGYBAC TRANSPOSABLE ELEMENT-DERIVED PROTEIN 4"/>
    <property type="match status" value="1"/>
</dbReference>
<gene>
    <name evidence="3" type="ORF">NQ314_003928</name>
</gene>
<comment type="caution">
    <text evidence="3">The sequence shown here is derived from an EMBL/GenBank/DDBJ whole genome shotgun (WGS) entry which is preliminary data.</text>
</comment>
<feature type="region of interest" description="Disordered" evidence="1">
    <location>
        <begin position="37"/>
        <end position="56"/>
    </location>
</feature>
<organism evidence="3 4">
    <name type="scientific">Rhamnusium bicolor</name>
    <dbReference type="NCBI Taxonomy" id="1586634"/>
    <lineage>
        <taxon>Eukaryota</taxon>
        <taxon>Metazoa</taxon>
        <taxon>Ecdysozoa</taxon>
        <taxon>Arthropoda</taxon>
        <taxon>Hexapoda</taxon>
        <taxon>Insecta</taxon>
        <taxon>Pterygota</taxon>
        <taxon>Neoptera</taxon>
        <taxon>Endopterygota</taxon>
        <taxon>Coleoptera</taxon>
        <taxon>Polyphaga</taxon>
        <taxon>Cucujiformia</taxon>
        <taxon>Chrysomeloidea</taxon>
        <taxon>Cerambycidae</taxon>
        <taxon>Lepturinae</taxon>
        <taxon>Rhagiini</taxon>
        <taxon>Rhamnusium</taxon>
    </lineage>
</organism>
<dbReference type="InterPro" id="IPR029526">
    <property type="entry name" value="PGBD"/>
</dbReference>
<dbReference type="Proteomes" id="UP001162156">
    <property type="component" value="Unassembled WGS sequence"/>
</dbReference>
<evidence type="ECO:0000256" key="1">
    <source>
        <dbReference type="SAM" id="MobiDB-lite"/>
    </source>
</evidence>
<evidence type="ECO:0000313" key="3">
    <source>
        <dbReference type="EMBL" id="KAJ8965739.1"/>
    </source>
</evidence>
<evidence type="ECO:0000259" key="2">
    <source>
        <dbReference type="Pfam" id="PF13843"/>
    </source>
</evidence>
<proteinExistence type="predicted"/>
<dbReference type="AlphaFoldDB" id="A0AAV8ZL25"/>
<sequence>MKFMEHFLDKVHHLVMDHYYNRVPLFNKLLQRKMHTTGTIRSNRRGNPKNVTSKKLNKGDHIWLRQGKVYVSKWKDKRDVLCITTKYHLEIIEVRNSYGKIQKKPREISEYNMNMSEVDRADQLTSYYSSPRKSVRWYKKSRFPSVRCNSNKQLLTFPGNI</sequence>
<accession>A0AAV8ZL25</accession>
<dbReference type="EMBL" id="JANEYF010001172">
    <property type="protein sequence ID" value="KAJ8965739.1"/>
    <property type="molecule type" value="Genomic_DNA"/>
</dbReference>
<dbReference type="PANTHER" id="PTHR46599">
    <property type="entry name" value="PIGGYBAC TRANSPOSABLE ELEMENT-DERIVED PROTEIN 4"/>
    <property type="match status" value="1"/>
</dbReference>
<evidence type="ECO:0000313" key="4">
    <source>
        <dbReference type="Proteomes" id="UP001162156"/>
    </source>
</evidence>
<keyword evidence="4" id="KW-1185">Reference proteome</keyword>
<protein>
    <recommendedName>
        <fullName evidence="2">PiggyBac transposable element-derived protein domain-containing protein</fullName>
    </recommendedName>
</protein>
<feature type="domain" description="PiggyBac transposable element-derived protein" evidence="2">
    <location>
        <begin position="1"/>
        <end position="140"/>
    </location>
</feature>